<dbReference type="GO" id="GO:0003677">
    <property type="term" value="F:DNA binding"/>
    <property type="evidence" value="ECO:0007669"/>
    <property type="project" value="InterPro"/>
</dbReference>
<dbReference type="EMBL" id="MH795131">
    <property type="protein sequence ID" value="AYO28507.1"/>
    <property type="molecule type" value="Genomic_DNA"/>
</dbReference>
<evidence type="ECO:0000256" key="1">
    <source>
        <dbReference type="ARBA" id="ARBA00012418"/>
    </source>
</evidence>
<dbReference type="AlphaFoldDB" id="A0A3G2QZG6"/>
<dbReference type="InterPro" id="IPR042102">
    <property type="entry name" value="RNA_pol_Rpb1_3_sf"/>
</dbReference>
<dbReference type="InterPro" id="IPR045867">
    <property type="entry name" value="DNA-dir_RpoC_beta_prime"/>
</dbReference>
<organism evidence="9">
    <name type="scientific">Mallomonas splendens</name>
    <dbReference type="NCBI Taxonomy" id="52552"/>
    <lineage>
        <taxon>Eukaryota</taxon>
        <taxon>Sar</taxon>
        <taxon>Stramenopiles</taxon>
        <taxon>Ochrophyta</taxon>
        <taxon>Synurophyceae</taxon>
        <taxon>Synurales</taxon>
        <taxon>Mallomonadaceae</taxon>
        <taxon>Mallomonas</taxon>
    </lineage>
</organism>
<dbReference type="GO" id="GO:0003899">
    <property type="term" value="F:DNA-directed RNA polymerase activity"/>
    <property type="evidence" value="ECO:0007669"/>
    <property type="project" value="UniProtKB-EC"/>
</dbReference>
<dbReference type="InterPro" id="IPR038120">
    <property type="entry name" value="Rpb1_funnel_sf"/>
</dbReference>
<evidence type="ECO:0000256" key="4">
    <source>
        <dbReference type="ARBA" id="ARBA00022695"/>
    </source>
</evidence>
<evidence type="ECO:0000256" key="2">
    <source>
        <dbReference type="ARBA" id="ARBA00022478"/>
    </source>
</evidence>
<protein>
    <recommendedName>
        <fullName evidence="1">DNA-directed RNA polymerase</fullName>
        <ecNumber evidence="1">2.7.7.6</ecNumber>
    </recommendedName>
</protein>
<proteinExistence type="predicted"/>
<dbReference type="GeneID" id="38571858"/>
<dbReference type="Pfam" id="PF04998">
    <property type="entry name" value="RNA_pol_Rpb1_5"/>
    <property type="match status" value="1"/>
</dbReference>
<geneLocation type="plastid" evidence="9"/>
<keyword evidence="2" id="KW-0240">DNA-directed RNA polymerase</keyword>
<reference evidence="9" key="1">
    <citation type="submission" date="2018-08" db="EMBL/GenBank/DDBJ databases">
        <title>Comparative Plastid Genomics of Synurophyceae: Evolutionary Evidence of Lateral Gene Transfer and Inverted Repeat Dynamics.</title>
        <authorList>
            <person name="Kim J.I."/>
            <person name="Shin H."/>
            <person name="Skaloud P."/>
            <person name="Jung J."/>
            <person name="Yoon H.S."/>
            <person name="Archibald J.M."/>
            <person name="Shin W."/>
        </authorList>
    </citation>
    <scope>NUCLEOTIDE SEQUENCE</scope>
    <source>
        <strain evidence="9">CCMP1782</strain>
    </source>
</reference>
<dbReference type="NCBIfam" id="TIGR02388">
    <property type="entry name" value="rpoC2_cyan"/>
    <property type="match status" value="1"/>
</dbReference>
<evidence type="ECO:0000256" key="6">
    <source>
        <dbReference type="ARBA" id="ARBA00023163"/>
    </source>
</evidence>
<dbReference type="PANTHER" id="PTHR19376">
    <property type="entry name" value="DNA-DIRECTED RNA POLYMERASE"/>
    <property type="match status" value="1"/>
</dbReference>
<dbReference type="InterPro" id="IPR007081">
    <property type="entry name" value="RNA_pol_Rpb1_5"/>
</dbReference>
<dbReference type="Gene3D" id="1.10.274.100">
    <property type="entry name" value="RNA polymerase Rpb1, domain 3"/>
    <property type="match status" value="1"/>
</dbReference>
<keyword evidence="3" id="KW-0808">Transferase</keyword>
<evidence type="ECO:0000313" key="9">
    <source>
        <dbReference type="EMBL" id="AYO28507.1"/>
    </source>
</evidence>
<dbReference type="EC" id="2.7.7.6" evidence="1"/>
<evidence type="ECO:0000256" key="3">
    <source>
        <dbReference type="ARBA" id="ARBA00022679"/>
    </source>
</evidence>
<dbReference type="GO" id="GO:0006351">
    <property type="term" value="P:DNA-templated transcription"/>
    <property type="evidence" value="ECO:0007669"/>
    <property type="project" value="InterPro"/>
</dbReference>
<dbReference type="Gene3D" id="1.10.132.30">
    <property type="match status" value="1"/>
</dbReference>
<keyword evidence="9" id="KW-0934">Plastid</keyword>
<dbReference type="GO" id="GO:0000428">
    <property type="term" value="C:DNA-directed RNA polymerase complex"/>
    <property type="evidence" value="ECO:0007669"/>
    <property type="project" value="UniProtKB-KW"/>
</dbReference>
<evidence type="ECO:0000259" key="7">
    <source>
        <dbReference type="Pfam" id="PF04998"/>
    </source>
</evidence>
<keyword evidence="4" id="KW-0548">Nucleotidyltransferase</keyword>
<feature type="domain" description="RNA polymerase Rpb1" evidence="8">
    <location>
        <begin position="84"/>
        <end position="162"/>
    </location>
</feature>
<keyword evidence="5" id="KW-0862">Zinc</keyword>
<keyword evidence="6" id="KW-0804">Transcription</keyword>
<name>A0A3G2QZG6_9STRA</name>
<dbReference type="Pfam" id="PF05000">
    <property type="entry name" value="RNA_pol_Rpb1_4"/>
    <property type="match status" value="1"/>
</dbReference>
<gene>
    <name evidence="9" type="primary">rpoC2</name>
</gene>
<dbReference type="RefSeq" id="YP_009545353.1">
    <property type="nucleotide sequence ID" value="NC_040135.1"/>
</dbReference>
<evidence type="ECO:0000259" key="8">
    <source>
        <dbReference type="Pfam" id="PF05000"/>
    </source>
</evidence>
<feature type="domain" description="RNA polymerase Rpb1" evidence="7">
    <location>
        <begin position="165"/>
        <end position="364"/>
    </location>
</feature>
<dbReference type="PANTHER" id="PTHR19376:SF63">
    <property type="entry name" value="DNA-DIRECTED RNA POLYMERASE SUBUNIT BETA"/>
    <property type="match status" value="1"/>
</dbReference>
<accession>A0A3G2QZG6</accession>
<evidence type="ECO:0000256" key="5">
    <source>
        <dbReference type="ARBA" id="ARBA00022833"/>
    </source>
</evidence>
<sequence length="762" mass="86541">MLLTQTVTKKLLETLVHETFTQFGNFSSSSLLDSLKLLGFYYATIAGISINIEDLKTPDTKKKFLENANFEIEKISKDWQQGFISDTERFQTIIDIWNIATESLKNRIIDYYQHFDPANNLYIMAFSGARGNISQVRQLVGMRGLMSDQEGKIIDLPIQTNFREGLSSIDYIISSYGARKGIVDTALKTADSGYLTRRLIYIAQDLVIRELNCGTTEGIIILLKKNSNIKNLIGRTLIYAKSQKNFFLQDLNLSLKEVDLIKLKKSAPVQLNVRSSLTCKSNGSICQKCYGWDLAQQKLISLGEAVGILAAQSIGEPGTQLTMRTFHTGGIFTGETTKQIFAPFSGKLILPSSLKTVSYRTNHGILVLKLQQESNLIILNWSGKQEEIFLNIGSYLYISTTQFVKKGQVIAEYSLRSFLTGTRKLKPIYTSLAGEIKFENLLVRKINHEKRTIKVNEDDGVLWIASGKIFPLPKEVKYLFPNTLNKKKAFAKLKIISPYSGFLRLTKTGLILICSKGKIKIDFDNLVKNIPNCSFKFSFITKNSQYIDSYTVLGFLELFSNDEGKIYSLRKKESFFITTFFIVIEADVWKINSDQINNFSFFETKKTIVRSGKILNTSSHLSRSGFFLKKDGFKMIFQHAIPIFLTRGTILKYKQGDFVFEKKVLATLINYTQQTEDIVQGLPKIEELIEARKPKNKAYLAFKPGIFLTDSLSQETIPEKFERKIEGKVIKCTTVETRKKITKVGKKKKKKHKLFGLGKVFI</sequence>
<dbReference type="InterPro" id="IPR007083">
    <property type="entry name" value="RNA_pol_Rpb1_4"/>
</dbReference>
<dbReference type="InterPro" id="IPR012756">
    <property type="entry name" value="DNA-dir_RpoC2_beta_pp"/>
</dbReference>
<dbReference type="SUPFAM" id="SSF64484">
    <property type="entry name" value="beta and beta-prime subunits of DNA dependent RNA-polymerase"/>
    <property type="match status" value="1"/>
</dbReference>